<comment type="caution">
    <text evidence="2">The sequence shown here is derived from an EMBL/GenBank/DDBJ whole genome shotgun (WGS) entry which is preliminary data.</text>
</comment>
<name>A0A9Q4B6E7_SALAG</name>
<keyword evidence="1" id="KW-1133">Transmembrane helix</keyword>
<feature type="transmembrane region" description="Helical" evidence="1">
    <location>
        <begin position="6"/>
        <end position="24"/>
    </location>
</feature>
<keyword evidence="3" id="KW-1185">Reference proteome</keyword>
<dbReference type="RefSeq" id="WP_257823155.1">
    <property type="nucleotide sequence ID" value="NZ_JABXYM010000002.1"/>
</dbReference>
<dbReference type="Proteomes" id="UP001057753">
    <property type="component" value="Unassembled WGS sequence"/>
</dbReference>
<reference evidence="2" key="1">
    <citation type="submission" date="2020-06" db="EMBL/GenBank/DDBJ databases">
        <title>Insight into the genomes of haloalkaliphilic bacilli from Kenyan soda lakes.</title>
        <authorList>
            <person name="Mwirichia R."/>
            <person name="Villamizar G.C."/>
            <person name="Poehlein A."/>
            <person name="Mugweru J."/>
            <person name="Kipnyargis A."/>
            <person name="Kiplimo D."/>
            <person name="Orwa P."/>
            <person name="Daniel R."/>
        </authorList>
    </citation>
    <scope>NUCLEOTIDE SEQUENCE</scope>
    <source>
        <strain evidence="2">B1096_S55</strain>
    </source>
</reference>
<dbReference type="EMBL" id="JABXYM010000002">
    <property type="protein sequence ID" value="MCR6098770.1"/>
    <property type="molecule type" value="Genomic_DNA"/>
</dbReference>
<organism evidence="2 3">
    <name type="scientific">Salipaludibacillus agaradhaerens</name>
    <name type="common">Bacillus agaradhaerens</name>
    <dbReference type="NCBI Taxonomy" id="76935"/>
    <lineage>
        <taxon>Bacteria</taxon>
        <taxon>Bacillati</taxon>
        <taxon>Bacillota</taxon>
        <taxon>Bacilli</taxon>
        <taxon>Bacillales</taxon>
        <taxon>Bacillaceae</taxon>
    </lineage>
</organism>
<gene>
    <name evidence="2" type="ORF">HXA33_19860</name>
</gene>
<evidence type="ECO:0008006" key="4">
    <source>
        <dbReference type="Google" id="ProtNLM"/>
    </source>
</evidence>
<dbReference type="AlphaFoldDB" id="A0A9Q4B6E7"/>
<proteinExistence type="predicted"/>
<keyword evidence="1" id="KW-0812">Transmembrane</keyword>
<evidence type="ECO:0000313" key="2">
    <source>
        <dbReference type="EMBL" id="MCR6098770.1"/>
    </source>
</evidence>
<evidence type="ECO:0000313" key="3">
    <source>
        <dbReference type="Proteomes" id="UP001057753"/>
    </source>
</evidence>
<sequence>MTKVKLIYFLTSLVLIGIIVFFYLTPVQDDVEASYTGEIPGENITMYYELTKTTAESTEVGDWLIEVYWESTGIDDRITGYSMEAEWPISISWDQSSSSSYPSSKIYLDDEEPVQRLHGTSTMDLSDIEEELNQTSFDISLRTADNEFNEIFSFSQIEIE</sequence>
<evidence type="ECO:0000256" key="1">
    <source>
        <dbReference type="SAM" id="Phobius"/>
    </source>
</evidence>
<protein>
    <recommendedName>
        <fullName evidence="4">DUF4944 domain-containing protein</fullName>
    </recommendedName>
</protein>
<keyword evidence="1" id="KW-0472">Membrane</keyword>
<accession>A0A9Q4B6E7</accession>